<dbReference type="OrthoDB" id="190201at2759"/>
<dbReference type="EMBL" id="KV407456">
    <property type="protein sequence ID" value="KZF24214.1"/>
    <property type="molecule type" value="Genomic_DNA"/>
</dbReference>
<keyword evidence="1" id="KW-0732">Signal</keyword>
<dbReference type="InterPro" id="IPR029058">
    <property type="entry name" value="AB_hydrolase_fold"/>
</dbReference>
<gene>
    <name evidence="2" type="ORF">L228DRAFT_266570</name>
</gene>
<dbReference type="Gene3D" id="3.40.50.1820">
    <property type="entry name" value="alpha/beta hydrolase"/>
    <property type="match status" value="1"/>
</dbReference>
<evidence type="ECO:0000313" key="3">
    <source>
        <dbReference type="Proteomes" id="UP000076632"/>
    </source>
</evidence>
<feature type="signal peptide" evidence="1">
    <location>
        <begin position="1"/>
        <end position="19"/>
    </location>
</feature>
<dbReference type="GeneID" id="28900017"/>
<proteinExistence type="predicted"/>
<sequence>MYAILLLLSILWLNDSAVAKVCTNITVPVSISARNAVFNLSPLQSNLDAATFTRNYTSIKANFTETTLTGYDTIHGDFNISAKFCRPGVTGSTFNSKNGTVQLLTHGIGFDKTYWDLSYNNYNYSYTDVAVDQYGFSTLSHDRLGVGNSSHPEDALNIVQASAEVEILLELTKMLREGTLPGINSAFSKVVHIGHSFGSVQSYTLASKYPDMTNGLILQGFSNNGSWFPATFAAWNSKLARFNEPLRFGNISAPEVQKLASKRKTVQFVNHTEKTLDVSPYEIEEIIEGTSTANLLAGIDSRPAMVPQDLPTGYMTWADASANQYSFLYPGYFDPGLLPFAEAHKFPYTTGEILTILGGPATAPEFTGPVQIMTGGKSLFFFLPLLLCLQTATYNLRSEPLKHAFLVPFFFPGAEQDNIFCGGDCFATGQPDVSSIPATADSAFPKASAFEAYIQPNTGHAVNVHYNSTAAFRVMQDFLVKHGLGGA</sequence>
<dbReference type="InParanoid" id="A0A165I1A2"/>
<dbReference type="SUPFAM" id="SSF53474">
    <property type="entry name" value="alpha/beta-Hydrolases"/>
    <property type="match status" value="1"/>
</dbReference>
<organism evidence="2 3">
    <name type="scientific">Xylona heveae (strain CBS 132557 / TC161)</name>
    <dbReference type="NCBI Taxonomy" id="1328760"/>
    <lineage>
        <taxon>Eukaryota</taxon>
        <taxon>Fungi</taxon>
        <taxon>Dikarya</taxon>
        <taxon>Ascomycota</taxon>
        <taxon>Pezizomycotina</taxon>
        <taxon>Xylonomycetes</taxon>
        <taxon>Xylonales</taxon>
        <taxon>Xylonaceae</taxon>
        <taxon>Xylona</taxon>
    </lineage>
</organism>
<evidence type="ECO:0000313" key="2">
    <source>
        <dbReference type="EMBL" id="KZF24214.1"/>
    </source>
</evidence>
<dbReference type="STRING" id="1328760.A0A165I1A2"/>
<dbReference type="RefSeq" id="XP_018189769.1">
    <property type="nucleotide sequence ID" value="XM_018334880.1"/>
</dbReference>
<reference evidence="2 3" key="1">
    <citation type="journal article" date="2016" name="Fungal Biol.">
        <title>The genome of Xylona heveae provides a window into fungal endophytism.</title>
        <authorList>
            <person name="Gazis R."/>
            <person name="Kuo A."/>
            <person name="Riley R."/>
            <person name="LaButti K."/>
            <person name="Lipzen A."/>
            <person name="Lin J."/>
            <person name="Amirebrahimi M."/>
            <person name="Hesse C.N."/>
            <person name="Spatafora J.W."/>
            <person name="Henrissat B."/>
            <person name="Hainaut M."/>
            <person name="Grigoriev I.V."/>
            <person name="Hibbett D.S."/>
        </authorList>
    </citation>
    <scope>NUCLEOTIDE SEQUENCE [LARGE SCALE GENOMIC DNA]</scope>
    <source>
        <strain evidence="2 3">TC161</strain>
    </source>
</reference>
<evidence type="ECO:0008006" key="4">
    <source>
        <dbReference type="Google" id="ProtNLM"/>
    </source>
</evidence>
<name>A0A165I1A2_XYLHT</name>
<keyword evidence="3" id="KW-1185">Reference proteome</keyword>
<dbReference type="Proteomes" id="UP000076632">
    <property type="component" value="Unassembled WGS sequence"/>
</dbReference>
<accession>A0A165I1A2</accession>
<evidence type="ECO:0000256" key="1">
    <source>
        <dbReference type="SAM" id="SignalP"/>
    </source>
</evidence>
<dbReference type="OMA" id="CQNITIP"/>
<protein>
    <recommendedName>
        <fullName evidence="4">Alpha/beta-hydrolase</fullName>
    </recommendedName>
</protein>
<feature type="chain" id="PRO_5007859006" description="Alpha/beta-hydrolase" evidence="1">
    <location>
        <begin position="20"/>
        <end position="487"/>
    </location>
</feature>
<dbReference type="AlphaFoldDB" id="A0A165I1A2"/>